<dbReference type="Pfam" id="PF05685">
    <property type="entry name" value="Uma2"/>
    <property type="match status" value="1"/>
</dbReference>
<dbReference type="CDD" id="cd06260">
    <property type="entry name" value="DUF820-like"/>
    <property type="match status" value="1"/>
</dbReference>
<dbReference type="InterPro" id="IPR012296">
    <property type="entry name" value="Nuclease_put_TT1808"/>
</dbReference>
<evidence type="ECO:0000313" key="3">
    <source>
        <dbReference type="Proteomes" id="UP000238937"/>
    </source>
</evidence>
<gene>
    <name evidence="2" type="ORF">C7B77_10985</name>
</gene>
<name>A0A2T1GGC4_9CYAN</name>
<evidence type="ECO:0000259" key="1">
    <source>
        <dbReference type="Pfam" id="PF05685"/>
    </source>
</evidence>
<dbReference type="SUPFAM" id="SSF52980">
    <property type="entry name" value="Restriction endonuclease-like"/>
    <property type="match status" value="1"/>
</dbReference>
<dbReference type="RefSeq" id="WP_106304116.1">
    <property type="nucleotide sequence ID" value="NZ_PVWO01000112.1"/>
</dbReference>
<protein>
    <recommendedName>
        <fullName evidence="1">Putative restriction endonuclease domain-containing protein</fullName>
    </recommendedName>
</protein>
<reference evidence="2 3" key="1">
    <citation type="submission" date="2018-03" db="EMBL/GenBank/DDBJ databases">
        <title>The ancient ancestry and fast evolution of plastids.</title>
        <authorList>
            <person name="Moore K.R."/>
            <person name="Magnabosco C."/>
            <person name="Momper L."/>
            <person name="Gold D.A."/>
            <person name="Bosak T."/>
            <person name="Fournier G.P."/>
        </authorList>
    </citation>
    <scope>NUCLEOTIDE SEQUENCE [LARGE SCALE GENOMIC DNA]</scope>
    <source>
        <strain evidence="2 3">CCALA 037</strain>
    </source>
</reference>
<dbReference type="Proteomes" id="UP000238937">
    <property type="component" value="Unassembled WGS sequence"/>
</dbReference>
<dbReference type="InterPro" id="IPR008538">
    <property type="entry name" value="Uma2"/>
</dbReference>
<dbReference type="InterPro" id="IPR011335">
    <property type="entry name" value="Restrct_endonuc-II-like"/>
</dbReference>
<organism evidence="2 3">
    <name type="scientific">Chamaesiphon polymorphus CCALA 037</name>
    <dbReference type="NCBI Taxonomy" id="2107692"/>
    <lineage>
        <taxon>Bacteria</taxon>
        <taxon>Bacillati</taxon>
        <taxon>Cyanobacteriota</taxon>
        <taxon>Cyanophyceae</taxon>
        <taxon>Gomontiellales</taxon>
        <taxon>Chamaesiphonaceae</taxon>
        <taxon>Chamaesiphon</taxon>
    </lineage>
</organism>
<dbReference type="OrthoDB" id="513575at2"/>
<dbReference type="Gene3D" id="3.90.1570.10">
    <property type="entry name" value="tt1808, chain A"/>
    <property type="match status" value="1"/>
</dbReference>
<comment type="caution">
    <text evidence="2">The sequence shown here is derived from an EMBL/GenBank/DDBJ whole genome shotgun (WGS) entry which is preliminary data.</text>
</comment>
<dbReference type="PANTHER" id="PTHR34107">
    <property type="entry name" value="SLL0198 PROTEIN-RELATED"/>
    <property type="match status" value="1"/>
</dbReference>
<dbReference type="AlphaFoldDB" id="A0A2T1GGC4"/>
<feature type="domain" description="Putative restriction endonuclease" evidence="1">
    <location>
        <begin position="23"/>
        <end position="191"/>
    </location>
</feature>
<proteinExistence type="predicted"/>
<dbReference type="PANTHER" id="PTHR34107:SF7">
    <property type="entry name" value="SLR2092 PROTEIN"/>
    <property type="match status" value="1"/>
</dbReference>
<keyword evidence="3" id="KW-1185">Reference proteome</keyword>
<sequence length="197" mass="22377">MQSLETKPFLLDIHSITLRITHEEFEKLCLDNPELRLELMANGELIVMAPAGWESSEKNGDLFGEVWTWNRQTKIGRAFDSSGGFTLPNGAVRSPDVTWIEKSKLANIPAGVKFPEVVPDFVIELRSDTDRMPKLREKMEEYRDNGVRLGWLIDPQKQQVEIYRLGRDVEVLEAPTVLSGEDVLSGFSLDLQSVFKN</sequence>
<evidence type="ECO:0000313" key="2">
    <source>
        <dbReference type="EMBL" id="PSB56696.1"/>
    </source>
</evidence>
<accession>A0A2T1GGC4</accession>
<dbReference type="EMBL" id="PVWO01000112">
    <property type="protein sequence ID" value="PSB56696.1"/>
    <property type="molecule type" value="Genomic_DNA"/>
</dbReference>